<dbReference type="Proteomes" id="UP001157910">
    <property type="component" value="Unassembled WGS sequence"/>
</dbReference>
<feature type="domain" description="Core-binding (CB)" evidence="7">
    <location>
        <begin position="149"/>
        <end position="260"/>
    </location>
</feature>
<evidence type="ECO:0000313" key="9">
    <source>
        <dbReference type="Proteomes" id="UP001157910"/>
    </source>
</evidence>
<gene>
    <name evidence="8" type="ORF">SAMN06296065_101350</name>
</gene>
<feature type="domain" description="Tyr recombinase" evidence="6">
    <location>
        <begin position="285"/>
        <end position="464"/>
    </location>
</feature>
<proteinExistence type="inferred from homology"/>
<evidence type="ECO:0000256" key="2">
    <source>
        <dbReference type="ARBA" id="ARBA00022908"/>
    </source>
</evidence>
<dbReference type="InterPro" id="IPR011010">
    <property type="entry name" value="DNA_brk_join_enz"/>
</dbReference>
<dbReference type="InterPro" id="IPR044068">
    <property type="entry name" value="CB"/>
</dbReference>
<dbReference type="PANTHER" id="PTHR30349">
    <property type="entry name" value="PHAGE INTEGRASE-RELATED"/>
    <property type="match status" value="1"/>
</dbReference>
<name>A0ABY1PYF1_9SPHN</name>
<accession>A0ABY1PYF1</accession>
<dbReference type="PROSITE" id="PS51898">
    <property type="entry name" value="TYR_RECOMBINASE"/>
    <property type="match status" value="1"/>
</dbReference>
<evidence type="ECO:0000313" key="8">
    <source>
        <dbReference type="EMBL" id="SMP52991.1"/>
    </source>
</evidence>
<comment type="similarity">
    <text evidence="1">Belongs to the 'phage' integrase family.</text>
</comment>
<protein>
    <submittedName>
        <fullName evidence="8">Site-specific recombinase XerD</fullName>
    </submittedName>
</protein>
<evidence type="ECO:0000256" key="4">
    <source>
        <dbReference type="ARBA" id="ARBA00023172"/>
    </source>
</evidence>
<keyword evidence="3 5" id="KW-0238">DNA-binding</keyword>
<dbReference type="PANTHER" id="PTHR30349:SF41">
    <property type="entry name" value="INTEGRASE_RECOMBINASE PROTEIN MJ0367-RELATED"/>
    <property type="match status" value="1"/>
</dbReference>
<dbReference type="InterPro" id="IPR013762">
    <property type="entry name" value="Integrase-like_cat_sf"/>
</dbReference>
<evidence type="ECO:0000256" key="1">
    <source>
        <dbReference type="ARBA" id="ARBA00008857"/>
    </source>
</evidence>
<keyword evidence="2" id="KW-0229">DNA integration</keyword>
<comment type="caution">
    <text evidence="8">The sequence shown here is derived from an EMBL/GenBank/DDBJ whole genome shotgun (WGS) entry which is preliminary data.</text>
</comment>
<evidence type="ECO:0000259" key="6">
    <source>
        <dbReference type="PROSITE" id="PS51898"/>
    </source>
</evidence>
<evidence type="ECO:0000259" key="7">
    <source>
        <dbReference type="PROSITE" id="PS51900"/>
    </source>
</evidence>
<sequence length="477" mass="53359">MATLQQRGHKWRAKVRVPAAIRGPGEPEHVYRTLAATDRRSAKIEADLWEIVLKAEWAERSGRATAPKAALRSLYEQLRGEAASGAYQLHATGDIAPELAGIDHELGKLEDAAEGRDLSPLEETRVAALQDAAALLQRKPIAVRPELEPTFAETAADYLTAWKVKPGLRKSNTEQQKKATFSLFAGFFGERPIRDVRRQDAATFADDLRRLDPTWARSSSARNLQWLELVRRFGGRDAGLSDATMNRHMTTLQEAWRWAEERGRCEGINPFAGHRRRLKPGVNVQGYLPWESEDLAKLFAPPPTRQDVMEIMLVGLFTGLRLDEIASLTYGQIKKAEGVPFIQVADAKTPAGRRQVPIHANLSWLSEREGPASARVWLGFNPEGPGKKAGADAGREFSRFKAAKGFKDRRLTFHSFRKNVTQIFERAGIPENEAAQILGHERGFTYSRYSPHGITLARKKEIVQLIDYPGLSFPFPD</sequence>
<dbReference type="InterPro" id="IPR010998">
    <property type="entry name" value="Integrase_recombinase_N"/>
</dbReference>
<dbReference type="InterPro" id="IPR050090">
    <property type="entry name" value="Tyrosine_recombinase_XerCD"/>
</dbReference>
<keyword evidence="9" id="KW-1185">Reference proteome</keyword>
<organism evidence="8 9">
    <name type="scientific">Novosphingobium panipatense</name>
    <dbReference type="NCBI Taxonomy" id="428991"/>
    <lineage>
        <taxon>Bacteria</taxon>
        <taxon>Pseudomonadati</taxon>
        <taxon>Pseudomonadota</taxon>
        <taxon>Alphaproteobacteria</taxon>
        <taxon>Sphingomonadales</taxon>
        <taxon>Sphingomonadaceae</taxon>
        <taxon>Novosphingobium</taxon>
    </lineage>
</organism>
<dbReference type="SUPFAM" id="SSF56349">
    <property type="entry name" value="DNA breaking-rejoining enzymes"/>
    <property type="match status" value="1"/>
</dbReference>
<reference evidence="8 9" key="1">
    <citation type="submission" date="2017-05" db="EMBL/GenBank/DDBJ databases">
        <authorList>
            <person name="Varghese N."/>
            <person name="Submissions S."/>
        </authorList>
    </citation>
    <scope>NUCLEOTIDE SEQUENCE [LARGE SCALE GENOMIC DNA]</scope>
    <source>
        <strain evidence="8 9">SM16</strain>
    </source>
</reference>
<dbReference type="InterPro" id="IPR002104">
    <property type="entry name" value="Integrase_catalytic"/>
</dbReference>
<dbReference type="EMBL" id="FXUI01000001">
    <property type="protein sequence ID" value="SMP52991.1"/>
    <property type="molecule type" value="Genomic_DNA"/>
</dbReference>
<keyword evidence="4" id="KW-0233">DNA recombination</keyword>
<dbReference type="Gene3D" id="1.10.443.10">
    <property type="entry name" value="Intergrase catalytic core"/>
    <property type="match status" value="1"/>
</dbReference>
<dbReference type="PROSITE" id="PS51900">
    <property type="entry name" value="CB"/>
    <property type="match status" value="1"/>
</dbReference>
<evidence type="ECO:0000256" key="3">
    <source>
        <dbReference type="ARBA" id="ARBA00023125"/>
    </source>
</evidence>
<dbReference type="Pfam" id="PF00589">
    <property type="entry name" value="Phage_integrase"/>
    <property type="match status" value="1"/>
</dbReference>
<dbReference type="RefSeq" id="WP_283404945.1">
    <property type="nucleotide sequence ID" value="NZ_FXUI01000001.1"/>
</dbReference>
<evidence type="ECO:0000256" key="5">
    <source>
        <dbReference type="PROSITE-ProRule" id="PRU01248"/>
    </source>
</evidence>
<dbReference type="Gene3D" id="1.10.150.130">
    <property type="match status" value="1"/>
</dbReference>